<dbReference type="EMBL" id="CALNXK010000030">
    <property type="protein sequence ID" value="CAH3117119.1"/>
    <property type="molecule type" value="Genomic_DNA"/>
</dbReference>
<dbReference type="Proteomes" id="UP001159405">
    <property type="component" value="Unassembled WGS sequence"/>
</dbReference>
<reference evidence="1 2" key="1">
    <citation type="submission" date="2022-05" db="EMBL/GenBank/DDBJ databases">
        <authorList>
            <consortium name="Genoscope - CEA"/>
            <person name="William W."/>
        </authorList>
    </citation>
    <scope>NUCLEOTIDE SEQUENCE [LARGE SCALE GENOMIC DNA]</scope>
</reference>
<protein>
    <submittedName>
        <fullName evidence="1">Uncharacterized protein</fullName>
    </submittedName>
</protein>
<name>A0ABN8NP98_9CNID</name>
<gene>
    <name evidence="1" type="ORF">PLOB_00025564</name>
</gene>
<comment type="caution">
    <text evidence="1">The sequence shown here is derived from an EMBL/GenBank/DDBJ whole genome shotgun (WGS) entry which is preliminary data.</text>
</comment>
<evidence type="ECO:0000313" key="1">
    <source>
        <dbReference type="EMBL" id="CAH3117119.1"/>
    </source>
</evidence>
<proteinExistence type="predicted"/>
<evidence type="ECO:0000313" key="2">
    <source>
        <dbReference type="Proteomes" id="UP001159405"/>
    </source>
</evidence>
<accession>A0ABN8NP98</accession>
<keyword evidence="2" id="KW-1185">Reference proteome</keyword>
<organism evidence="1 2">
    <name type="scientific">Porites lobata</name>
    <dbReference type="NCBI Taxonomy" id="104759"/>
    <lineage>
        <taxon>Eukaryota</taxon>
        <taxon>Metazoa</taxon>
        <taxon>Cnidaria</taxon>
        <taxon>Anthozoa</taxon>
        <taxon>Hexacorallia</taxon>
        <taxon>Scleractinia</taxon>
        <taxon>Fungiina</taxon>
        <taxon>Poritidae</taxon>
        <taxon>Porites</taxon>
    </lineage>
</organism>
<sequence>MSNVIFTAAVRILAKQEVYAQLLFHRDIMENVETTKLRQRQNNEKVKKTIDIVGRNTSLQMMATNLIPRCRKKDDFHTFHTQR</sequence>